<dbReference type="EMBL" id="CP000724">
    <property type="protein sequence ID" value="ABR50758.1"/>
    <property type="molecule type" value="Genomic_DNA"/>
</dbReference>
<evidence type="ECO:0000256" key="1">
    <source>
        <dbReference type="SAM" id="SignalP"/>
    </source>
</evidence>
<feature type="signal peptide" evidence="1">
    <location>
        <begin position="1"/>
        <end position="27"/>
    </location>
</feature>
<reference evidence="3" key="1">
    <citation type="journal article" date="2016" name="Genome Announc.">
        <title>Complete genome sequence of Alkaliphilus metalliredigens strain QYMF, an alkaliphilic and metal-reducing bacterium isolated from borax-contaminated leachate ponds.</title>
        <authorList>
            <person name="Hwang C."/>
            <person name="Copeland A."/>
            <person name="Lucas S."/>
            <person name="Lapidus A."/>
            <person name="Barry K."/>
            <person name="Detter J.C."/>
            <person name="Glavina Del Rio T."/>
            <person name="Hammon N."/>
            <person name="Israni S."/>
            <person name="Dalin E."/>
            <person name="Tice H."/>
            <person name="Pitluck S."/>
            <person name="Chertkov O."/>
            <person name="Brettin T."/>
            <person name="Bruce D."/>
            <person name="Han C."/>
            <person name="Schmutz J."/>
            <person name="Larimer F."/>
            <person name="Land M.L."/>
            <person name="Hauser L."/>
            <person name="Kyrpides N."/>
            <person name="Mikhailova N."/>
            <person name="Ye Q."/>
            <person name="Zhou J."/>
            <person name="Richardson P."/>
            <person name="Fields M.W."/>
        </authorList>
    </citation>
    <scope>NUCLEOTIDE SEQUENCE [LARGE SCALE GENOMIC DNA]</scope>
    <source>
        <strain evidence="3">QYMF</strain>
    </source>
</reference>
<keyword evidence="1" id="KW-0732">Signal</keyword>
<feature type="chain" id="PRO_5002700118" evidence="1">
    <location>
        <begin position="28"/>
        <end position="217"/>
    </location>
</feature>
<dbReference type="OrthoDB" id="2627637at2"/>
<dbReference type="HOGENOM" id="CLU_1270086_0_0_9"/>
<gene>
    <name evidence="2" type="ordered locus">Amet_4690</name>
</gene>
<sequence>MNTKKRLITIFVMVTMFVSLFASTGFASTSSVFEEKTLQQETFEQIGILDNYLSKNDKGILVLDEKVKEEVTTEVYEYFLNGVELLNLAAKEEKLSFDDNYGFVIHEELETKSNSNSLEPLDLSWTAYTFTYNYSEARTLQYALEDSASAWALTAALLAGISATVPNPTTIAAAASAAIMAVGDDWVATRINRSITSAGATIRVQWLPYPAVLVRGR</sequence>
<protein>
    <submittedName>
        <fullName evidence="2">Uncharacterized protein</fullName>
    </submittedName>
</protein>
<keyword evidence="3" id="KW-1185">Reference proteome</keyword>
<dbReference type="RefSeq" id="WP_012065643.1">
    <property type="nucleotide sequence ID" value="NC_009633.1"/>
</dbReference>
<dbReference type="AlphaFoldDB" id="A6TX40"/>
<name>A6TX40_ALKMQ</name>
<proteinExistence type="predicted"/>
<evidence type="ECO:0000313" key="2">
    <source>
        <dbReference type="EMBL" id="ABR50758.1"/>
    </source>
</evidence>
<accession>A6TX40</accession>
<dbReference type="Proteomes" id="UP000001572">
    <property type="component" value="Chromosome"/>
</dbReference>
<evidence type="ECO:0000313" key="3">
    <source>
        <dbReference type="Proteomes" id="UP000001572"/>
    </source>
</evidence>
<organism evidence="2 3">
    <name type="scientific">Alkaliphilus metalliredigens (strain QYMF)</name>
    <dbReference type="NCBI Taxonomy" id="293826"/>
    <lineage>
        <taxon>Bacteria</taxon>
        <taxon>Bacillati</taxon>
        <taxon>Bacillota</taxon>
        <taxon>Clostridia</taxon>
        <taxon>Peptostreptococcales</taxon>
        <taxon>Natronincolaceae</taxon>
        <taxon>Alkaliphilus</taxon>
    </lineage>
</organism>
<dbReference type="KEGG" id="amt:Amet_4690"/>